<dbReference type="Pfam" id="PF00156">
    <property type="entry name" value="Pribosyltran"/>
    <property type="match status" value="1"/>
</dbReference>
<dbReference type="Gene3D" id="3.40.50.2020">
    <property type="match status" value="1"/>
</dbReference>
<dbReference type="EMBL" id="SACY01000006">
    <property type="protein sequence ID" value="RVU23326.1"/>
    <property type="molecule type" value="Genomic_DNA"/>
</dbReference>
<proteinExistence type="predicted"/>
<keyword evidence="2" id="KW-0808">Transferase</keyword>
<protein>
    <submittedName>
        <fullName evidence="2">Phosphoribosyltransferase</fullName>
    </submittedName>
</protein>
<evidence type="ECO:0000313" key="2">
    <source>
        <dbReference type="EMBL" id="RVU23326.1"/>
    </source>
</evidence>
<dbReference type="GO" id="GO:0016757">
    <property type="term" value="F:glycosyltransferase activity"/>
    <property type="evidence" value="ECO:0007669"/>
    <property type="project" value="UniProtKB-KW"/>
</dbReference>
<name>A0A437PM07_9BACT</name>
<dbReference type="InterPro" id="IPR050137">
    <property type="entry name" value="PyrR_bifunctional"/>
</dbReference>
<reference evidence="2 3" key="1">
    <citation type="submission" date="2019-01" db="EMBL/GenBank/DDBJ databases">
        <authorList>
            <person name="Chen W.-M."/>
        </authorList>
    </citation>
    <scope>NUCLEOTIDE SEQUENCE [LARGE SCALE GENOMIC DNA]</scope>
    <source>
        <strain evidence="2 3">FSY-15</strain>
    </source>
</reference>
<dbReference type="CDD" id="cd06223">
    <property type="entry name" value="PRTases_typeI"/>
    <property type="match status" value="1"/>
</dbReference>
<dbReference type="InterPro" id="IPR029057">
    <property type="entry name" value="PRTase-like"/>
</dbReference>
<dbReference type="PANTHER" id="PTHR11608:SF0">
    <property type="entry name" value="BIFUNCTIONAL PROTEIN PYRR"/>
    <property type="match status" value="1"/>
</dbReference>
<dbReference type="PANTHER" id="PTHR11608">
    <property type="entry name" value="BIFUNCTIONAL PROTEIN PYRR"/>
    <property type="match status" value="1"/>
</dbReference>
<dbReference type="InterPro" id="IPR000836">
    <property type="entry name" value="PRTase_dom"/>
</dbReference>
<dbReference type="RefSeq" id="WP_127805474.1">
    <property type="nucleotide sequence ID" value="NZ_SACY01000006.1"/>
</dbReference>
<keyword evidence="3" id="KW-1185">Reference proteome</keyword>
<evidence type="ECO:0000259" key="1">
    <source>
        <dbReference type="Pfam" id="PF00156"/>
    </source>
</evidence>
<comment type="caution">
    <text evidence="2">The sequence shown here is derived from an EMBL/GenBank/DDBJ whole genome shotgun (WGS) entry which is preliminary data.</text>
</comment>
<accession>A0A437PM07</accession>
<keyword evidence="2" id="KW-0328">Glycosyltransferase</keyword>
<gene>
    <name evidence="2" type="ORF">EOJ36_11370</name>
</gene>
<sequence length="167" mass="19117">MSSEQVLNSEALTQKIRRIAFQIYENNFEEKEILFAGIIGEGYAMAQMLCQNLSEISKIKAKAVEINLNKEEPYERPVKFDCDLNLFENKVIVVVDDVLNTGRTFSYSLAPFLSIPVKKIQVAVLVDRNYRKFPIAADYKGYELATTLSEHVEVVISDEKRRGVYLK</sequence>
<evidence type="ECO:0000313" key="3">
    <source>
        <dbReference type="Proteomes" id="UP000282832"/>
    </source>
</evidence>
<feature type="domain" description="Phosphoribosyltransferase" evidence="1">
    <location>
        <begin position="3"/>
        <end position="142"/>
    </location>
</feature>
<dbReference type="OrthoDB" id="664757at2"/>
<organism evidence="2 3">
    <name type="scientific">Sandaracinomonas limnophila</name>
    <dbReference type="NCBI Taxonomy" id="1862386"/>
    <lineage>
        <taxon>Bacteria</taxon>
        <taxon>Pseudomonadati</taxon>
        <taxon>Bacteroidota</taxon>
        <taxon>Cytophagia</taxon>
        <taxon>Cytophagales</taxon>
        <taxon>Flectobacillaceae</taxon>
        <taxon>Sandaracinomonas</taxon>
    </lineage>
</organism>
<dbReference type="Proteomes" id="UP000282832">
    <property type="component" value="Unassembled WGS sequence"/>
</dbReference>
<dbReference type="SUPFAM" id="SSF53271">
    <property type="entry name" value="PRTase-like"/>
    <property type="match status" value="1"/>
</dbReference>
<dbReference type="AlphaFoldDB" id="A0A437PM07"/>